<sequence length="608" mass="70630">MGAHPLELDGQAGTYFSVWAPNARNVAVIGDFNFWSKDAHALFPRWDGSGIWEGFVPGALQGHRYKYLITTQWGYQIEKADPYARLAEIPPKTASIIWKDDYRWNDQKWKANLSLRNSLDCPMSIYEVHLGSWMRNADGTSLSYRQMIEKLVPYVKKMGYTHVEFMPVMEHPFFGSWGYQITGYYAPSSRYGSPEDFKALIDAFHSEDIGVILDWVPSHFPGDLHGLVRFDGTALYEHEDPRKGFHPDWNSFIFNYGRYEVRSFLFSNAMYWIEQFHADGLRVDAVASMLYLDYSRKPGEWVPNPFGGKENLEAISFLRELNEFIYKEHPDIQMIAEESTAFPKVSRPVYEGGLGFGLKWMMGWMHDTLNYFKRDPIFRRYHHGEITFSLVYAYTENFTLPFSHDEVVHGKGSLLSRMPGDLWQKFANLRAIFGYMFTHPGSKLMFMGSEFGQTSEWNHDASVRWDQLENLNFSKGLLQLIIDLNKLYREQEALYKKQYKPEGFEWIEVNDWQQSVLSYVRKSGNPDQDIVVIANFTPIIRKNYRIGVPSYGQWKLILNTDDAKYGGSGMHKNHPKISSESIHWHGREDSISIDLPPLAVLIFKKIKK</sequence>
<protein>
    <recommendedName>
        <fullName evidence="10">1,4-alpha-glucan branching enzyme GlgB</fullName>
        <ecNumber evidence="10">2.4.1.18</ecNumber>
    </recommendedName>
    <alternativeName>
        <fullName evidence="10">1,4-alpha-D-glucan:1,4-alpha-D-glucan 6-glucosyl-transferase</fullName>
    </alternativeName>
    <alternativeName>
        <fullName evidence="10">Alpha-(1-&gt;4)-glucan branching enzyme</fullName>
    </alternativeName>
    <alternativeName>
        <fullName evidence="10">Glycogen branching enzyme</fullName>
        <shortName evidence="10">BE</shortName>
    </alternativeName>
</protein>
<dbReference type="SUPFAM" id="SSF81296">
    <property type="entry name" value="E set domains"/>
    <property type="match status" value="1"/>
</dbReference>
<evidence type="ECO:0000256" key="7">
    <source>
        <dbReference type="ARBA" id="ARBA00022679"/>
    </source>
</evidence>
<dbReference type="UniPathway" id="UPA00164"/>
<dbReference type="NCBIfam" id="NF008967">
    <property type="entry name" value="PRK12313.1"/>
    <property type="match status" value="1"/>
</dbReference>
<feature type="active site" description="Nucleophile" evidence="10 11">
    <location>
        <position position="284"/>
    </location>
</feature>
<dbReference type="EMBL" id="QPJS01000004">
    <property type="protein sequence ID" value="RCX02278.1"/>
    <property type="molecule type" value="Genomic_DNA"/>
</dbReference>
<keyword evidence="14" id="KW-1185">Reference proteome</keyword>
<dbReference type="Pfam" id="PF00128">
    <property type="entry name" value="Alpha-amylase"/>
    <property type="match status" value="2"/>
</dbReference>
<dbReference type="GO" id="GO:0004553">
    <property type="term" value="F:hydrolase activity, hydrolyzing O-glycosyl compounds"/>
    <property type="evidence" value="ECO:0007669"/>
    <property type="project" value="InterPro"/>
</dbReference>
<dbReference type="CDD" id="cd02855">
    <property type="entry name" value="E_set_GBE_prok_N"/>
    <property type="match status" value="1"/>
</dbReference>
<evidence type="ECO:0000256" key="4">
    <source>
        <dbReference type="ARBA" id="ARBA00009000"/>
    </source>
</evidence>
<dbReference type="InterPro" id="IPR006407">
    <property type="entry name" value="GlgB"/>
</dbReference>
<comment type="caution">
    <text evidence="13">The sequence shown here is derived from an EMBL/GenBank/DDBJ whole genome shotgun (WGS) entry which is preliminary data.</text>
</comment>
<dbReference type="Gene3D" id="2.60.40.10">
    <property type="entry name" value="Immunoglobulins"/>
    <property type="match status" value="1"/>
</dbReference>
<dbReference type="GO" id="GO:0003844">
    <property type="term" value="F:1,4-alpha-glucan branching enzyme activity"/>
    <property type="evidence" value="ECO:0007669"/>
    <property type="project" value="UniProtKB-UniRule"/>
</dbReference>
<dbReference type="SMART" id="SM00642">
    <property type="entry name" value="Aamy"/>
    <property type="match status" value="1"/>
</dbReference>
<keyword evidence="7 10" id="KW-0808">Transferase</keyword>
<evidence type="ECO:0000256" key="2">
    <source>
        <dbReference type="ARBA" id="ARBA00002953"/>
    </source>
</evidence>
<dbReference type="GO" id="GO:0005978">
    <property type="term" value="P:glycogen biosynthetic process"/>
    <property type="evidence" value="ECO:0007669"/>
    <property type="project" value="UniProtKB-UniRule"/>
</dbReference>
<dbReference type="Gene3D" id="2.60.40.1180">
    <property type="entry name" value="Golgi alpha-mannosidase II"/>
    <property type="match status" value="1"/>
</dbReference>
<feature type="domain" description="Glycosyl hydrolase family 13 catalytic" evidence="12">
    <location>
        <begin position="127"/>
        <end position="481"/>
    </location>
</feature>
<dbReference type="Proteomes" id="UP000253517">
    <property type="component" value="Unassembled WGS sequence"/>
</dbReference>
<evidence type="ECO:0000256" key="6">
    <source>
        <dbReference type="ARBA" id="ARBA00022676"/>
    </source>
</evidence>
<dbReference type="InterPro" id="IPR004193">
    <property type="entry name" value="Glyco_hydro_13_N"/>
</dbReference>
<evidence type="ECO:0000313" key="14">
    <source>
        <dbReference type="Proteomes" id="UP000253517"/>
    </source>
</evidence>
<comment type="similarity">
    <text evidence="4 10">Belongs to the glycosyl hydrolase 13 family. GlgB subfamily.</text>
</comment>
<dbReference type="FunFam" id="3.20.20.80:FF:000003">
    <property type="entry name" value="1,4-alpha-glucan branching enzyme GlgB"/>
    <property type="match status" value="1"/>
</dbReference>
<reference evidence="13 14" key="1">
    <citation type="submission" date="2018-07" db="EMBL/GenBank/DDBJ databases">
        <title>Genomic Encyclopedia of Type Strains, Phase IV (KMG-IV): sequencing the most valuable type-strain genomes for metagenomic binning, comparative biology and taxonomic classification.</title>
        <authorList>
            <person name="Goeker M."/>
        </authorList>
    </citation>
    <scope>NUCLEOTIDE SEQUENCE [LARGE SCALE GENOMIC DNA]</scope>
    <source>
        <strain evidence="13 14">DSM 21410</strain>
    </source>
</reference>
<comment type="function">
    <text evidence="2 10">Catalyzes the formation of the alpha-1,6-glucosidic linkages in glycogen by scission of a 1,4-alpha-linked oligosaccharide from growing alpha-1,4-glucan chains and the subsequent attachment of the oligosaccharide to the alpha-1,6 position.</text>
</comment>
<evidence type="ECO:0000256" key="10">
    <source>
        <dbReference type="HAMAP-Rule" id="MF_00685"/>
    </source>
</evidence>
<evidence type="ECO:0000256" key="1">
    <source>
        <dbReference type="ARBA" id="ARBA00000826"/>
    </source>
</evidence>
<dbReference type="InterPro" id="IPR013783">
    <property type="entry name" value="Ig-like_fold"/>
</dbReference>
<dbReference type="HAMAP" id="MF_00685">
    <property type="entry name" value="GlgB"/>
    <property type="match status" value="1"/>
</dbReference>
<evidence type="ECO:0000256" key="5">
    <source>
        <dbReference type="ARBA" id="ARBA00022600"/>
    </source>
</evidence>
<dbReference type="SUPFAM" id="SSF51011">
    <property type="entry name" value="Glycosyl hydrolase domain"/>
    <property type="match status" value="1"/>
</dbReference>
<dbReference type="InterPro" id="IPR044143">
    <property type="entry name" value="GlgB_N_E_set_prok"/>
</dbReference>
<keyword evidence="6 10" id="KW-0328">Glycosyltransferase</keyword>
<dbReference type="InterPro" id="IPR014756">
    <property type="entry name" value="Ig_E-set"/>
</dbReference>
<dbReference type="AlphaFoldDB" id="A0A369A1H5"/>
<dbReference type="InterPro" id="IPR037439">
    <property type="entry name" value="Branching_enzy"/>
</dbReference>
<evidence type="ECO:0000256" key="8">
    <source>
        <dbReference type="ARBA" id="ARBA00023056"/>
    </source>
</evidence>
<gene>
    <name evidence="10" type="primary">glgB</name>
    <name evidence="13" type="ORF">DES35_10437</name>
</gene>
<dbReference type="NCBIfam" id="TIGR01515">
    <property type="entry name" value="branching_enzym"/>
    <property type="match status" value="1"/>
</dbReference>
<evidence type="ECO:0000256" key="3">
    <source>
        <dbReference type="ARBA" id="ARBA00004964"/>
    </source>
</evidence>
<comment type="pathway">
    <text evidence="3 10">Glycan biosynthesis; glycogen biosynthesis.</text>
</comment>
<dbReference type="NCBIfam" id="NF003811">
    <property type="entry name" value="PRK05402.1"/>
    <property type="match status" value="1"/>
</dbReference>
<dbReference type="InterPro" id="IPR006047">
    <property type="entry name" value="GH13_cat_dom"/>
</dbReference>
<name>A0A369A1H5_9FLAO</name>
<dbReference type="CDD" id="cd11322">
    <property type="entry name" value="AmyAc_Glg_BE"/>
    <property type="match status" value="1"/>
</dbReference>
<dbReference type="InterPro" id="IPR017853">
    <property type="entry name" value="GH"/>
</dbReference>
<dbReference type="Gene3D" id="3.20.20.80">
    <property type="entry name" value="Glycosidases"/>
    <property type="match status" value="1"/>
</dbReference>
<dbReference type="Pfam" id="PF02806">
    <property type="entry name" value="Alpha-amylase_C"/>
    <property type="match status" value="1"/>
</dbReference>
<dbReference type="PANTHER" id="PTHR43651:SF3">
    <property type="entry name" value="1,4-ALPHA-GLUCAN-BRANCHING ENZYME"/>
    <property type="match status" value="1"/>
</dbReference>
<proteinExistence type="inferred from homology"/>
<dbReference type="GO" id="GO:0043169">
    <property type="term" value="F:cation binding"/>
    <property type="evidence" value="ECO:0007669"/>
    <property type="project" value="InterPro"/>
</dbReference>
<keyword evidence="9 10" id="KW-0119">Carbohydrate metabolism</keyword>
<comment type="catalytic activity">
    <reaction evidence="1 10">
        <text>Transfers a segment of a (1-&gt;4)-alpha-D-glucan chain to a primary hydroxy group in a similar glucan chain.</text>
        <dbReference type="EC" id="2.4.1.18"/>
    </reaction>
</comment>
<dbReference type="GO" id="GO:0005829">
    <property type="term" value="C:cytosol"/>
    <property type="evidence" value="ECO:0007669"/>
    <property type="project" value="TreeGrafter"/>
</dbReference>
<accession>A0A369A1H5</accession>
<evidence type="ECO:0000259" key="12">
    <source>
        <dbReference type="SMART" id="SM00642"/>
    </source>
</evidence>
<dbReference type="SUPFAM" id="SSF51445">
    <property type="entry name" value="(Trans)glycosidases"/>
    <property type="match status" value="1"/>
</dbReference>
<feature type="active site" description="Proton donor" evidence="10 11">
    <location>
        <position position="337"/>
    </location>
</feature>
<evidence type="ECO:0000256" key="9">
    <source>
        <dbReference type="ARBA" id="ARBA00023277"/>
    </source>
</evidence>
<keyword evidence="8 10" id="KW-0320">Glycogen biosynthesis</keyword>
<dbReference type="InterPro" id="IPR006048">
    <property type="entry name" value="A-amylase/branching_C"/>
</dbReference>
<comment type="subunit">
    <text evidence="10">Monomer.</text>
</comment>
<dbReference type="Pfam" id="PF02922">
    <property type="entry name" value="CBM_48"/>
    <property type="match status" value="1"/>
</dbReference>
<evidence type="ECO:0000256" key="11">
    <source>
        <dbReference type="PIRSR" id="PIRSR000463-1"/>
    </source>
</evidence>
<dbReference type="InterPro" id="IPR013780">
    <property type="entry name" value="Glyco_hydro_b"/>
</dbReference>
<dbReference type="EC" id="2.4.1.18" evidence="10"/>
<dbReference type="FunFam" id="2.60.40.1180:FF:000002">
    <property type="entry name" value="1,4-alpha-glucan branching enzyme GlgB"/>
    <property type="match status" value="1"/>
</dbReference>
<evidence type="ECO:0000313" key="13">
    <source>
        <dbReference type="EMBL" id="RCX02278.1"/>
    </source>
</evidence>
<organism evidence="13 14">
    <name type="scientific">Schleiferia thermophila</name>
    <dbReference type="NCBI Taxonomy" id="884107"/>
    <lineage>
        <taxon>Bacteria</taxon>
        <taxon>Pseudomonadati</taxon>
        <taxon>Bacteroidota</taxon>
        <taxon>Flavobacteriia</taxon>
        <taxon>Flavobacteriales</taxon>
        <taxon>Schleiferiaceae</taxon>
        <taxon>Schleiferia</taxon>
    </lineage>
</organism>
<dbReference type="PIRSF" id="PIRSF000463">
    <property type="entry name" value="GlgB"/>
    <property type="match status" value="1"/>
</dbReference>
<keyword evidence="5 10" id="KW-0321">Glycogen metabolism</keyword>
<dbReference type="PANTHER" id="PTHR43651">
    <property type="entry name" value="1,4-ALPHA-GLUCAN-BRANCHING ENZYME"/>
    <property type="match status" value="1"/>
</dbReference>